<keyword evidence="5" id="KW-1185">Reference proteome</keyword>
<sequence>MPFGNSLTRRVSLMVGPVILEVLVKHYFDRLKNEADRDGSEASLKDDDVLYHEAFTIVKSFLKASTFHTIEELQSFSNTRTPSPPWTHVVRTLVPISCCEEAAQYLIKALGGEEVARRLVGGVKWWQVRGVNGVDAQWIAARKDWQEAKRRHKKQQEQKNINSKDTSAEDLQDKAECVYEKNMDAMRCILYLHGGGYYFGSVDQERYSIQRFARKINGRVFAINYRLAPQYPFPCGLHDALAAYLYLIRPPEGSAHQAVNPAHIVVAGDSAGGGLSLALLQVIRDSGLPAPAGGFLISPWCDLTHSFASVHTNTKTDVVPESGLSFHKPSLLWPPPSEELSSRVQASLRFRIRQAFRVEEPVQNLQESTITSNTAIPVSQNRSVDPERVVVHISSGETVEVDQQLQFYTKNSLLDHPLISPAMSYLGGLPPLLFIAGDKEVLRDEIIYSAHKAAYPEKYPTTDLARELYPPLKGIEERCKQPTSVHLQVYDAPHILPILFSFTTPAKFCFRAIASFCKLVTEMTPPPGPSTQDPTSPTSPKSVHSPSPRRQTLFTGFKLHNRHPPSPIFGSPPASPTFTDSPPVMDPESSIENTLSEKLSMRRAISNRISRSSTALLRRQTSYSPSSTIANTSISPVPQLLEAKTLNPSPAISRDASESSDVGGPRFRASSPIPPEPSGERAAGDISVYSDIKNVSQWECRMIRERVATSGVTRPLEPEDELDATKIPTERIGKFSEITIRRYMKERGIFDTKFASTLKTIEKTRRHNIQRAKEDTIRRLGILRQSLHRDGRAAANGQNKKEVKEDVLTSPDWGWAWALDEAEDPPPSSIVARRDTEEARKLAEVADQAVLSEDQTFSGNNLWSVIISFLTATPGKPTHTLHAHAQPNRPLETVSDPEVSSTAARNGGLERRKSRLPHLHLFKRHGHDHDQQ</sequence>
<name>A0A9P5NZ05_GYMJU</name>
<dbReference type="EMBL" id="JADNYJ010000004">
    <property type="protein sequence ID" value="KAF8911524.1"/>
    <property type="molecule type" value="Genomic_DNA"/>
</dbReference>
<keyword evidence="1" id="KW-0378">Hydrolase</keyword>
<evidence type="ECO:0000256" key="2">
    <source>
        <dbReference type="SAM" id="MobiDB-lite"/>
    </source>
</evidence>
<evidence type="ECO:0000313" key="4">
    <source>
        <dbReference type="EMBL" id="KAF8911524.1"/>
    </source>
</evidence>
<dbReference type="Pfam" id="PF07859">
    <property type="entry name" value="Abhydrolase_3"/>
    <property type="match status" value="1"/>
</dbReference>
<dbReference type="InterPro" id="IPR029058">
    <property type="entry name" value="AB_hydrolase_fold"/>
</dbReference>
<dbReference type="Gene3D" id="3.40.50.1820">
    <property type="entry name" value="alpha/beta hydrolase"/>
    <property type="match status" value="1"/>
</dbReference>
<evidence type="ECO:0000313" key="5">
    <source>
        <dbReference type="Proteomes" id="UP000724874"/>
    </source>
</evidence>
<dbReference type="InterPro" id="IPR050300">
    <property type="entry name" value="GDXG_lipolytic_enzyme"/>
</dbReference>
<organism evidence="4 5">
    <name type="scientific">Gymnopilus junonius</name>
    <name type="common">Spectacular rustgill mushroom</name>
    <name type="synonym">Gymnopilus spectabilis subsp. junonius</name>
    <dbReference type="NCBI Taxonomy" id="109634"/>
    <lineage>
        <taxon>Eukaryota</taxon>
        <taxon>Fungi</taxon>
        <taxon>Dikarya</taxon>
        <taxon>Basidiomycota</taxon>
        <taxon>Agaricomycotina</taxon>
        <taxon>Agaricomycetes</taxon>
        <taxon>Agaricomycetidae</taxon>
        <taxon>Agaricales</taxon>
        <taxon>Agaricineae</taxon>
        <taxon>Hymenogastraceae</taxon>
        <taxon>Gymnopilus</taxon>
    </lineage>
</organism>
<dbReference type="InterPro" id="IPR013094">
    <property type="entry name" value="AB_hydrolase_3"/>
</dbReference>
<feature type="region of interest" description="Disordered" evidence="2">
    <location>
        <begin position="878"/>
        <end position="932"/>
    </location>
</feature>
<feature type="compositionally biased region" description="Polar residues" evidence="2">
    <location>
        <begin position="544"/>
        <end position="554"/>
    </location>
</feature>
<proteinExistence type="predicted"/>
<comment type="caution">
    <text evidence="4">The sequence shown here is derived from an EMBL/GenBank/DDBJ whole genome shotgun (WGS) entry which is preliminary data.</text>
</comment>
<dbReference type="PANTHER" id="PTHR48081:SF5">
    <property type="entry name" value="ALPHA_BETA HYDROLASE FOLD-3 DOMAIN-CONTAINING PROTEIN"/>
    <property type="match status" value="1"/>
</dbReference>
<feature type="compositionally biased region" description="Basic residues" evidence="2">
    <location>
        <begin position="912"/>
        <end position="926"/>
    </location>
</feature>
<gene>
    <name evidence="4" type="ORF">CPB84DRAFT_926690</name>
</gene>
<dbReference type="OrthoDB" id="1662883at2759"/>
<dbReference type="SUPFAM" id="SSF53474">
    <property type="entry name" value="alpha/beta-Hydrolases"/>
    <property type="match status" value="1"/>
</dbReference>
<dbReference type="PANTHER" id="PTHR48081">
    <property type="entry name" value="AB HYDROLASE SUPERFAMILY PROTEIN C4A8.06C"/>
    <property type="match status" value="1"/>
</dbReference>
<evidence type="ECO:0000259" key="3">
    <source>
        <dbReference type="Pfam" id="PF07859"/>
    </source>
</evidence>
<dbReference type="GO" id="GO:0016787">
    <property type="term" value="F:hydrolase activity"/>
    <property type="evidence" value="ECO:0007669"/>
    <property type="project" value="UniProtKB-KW"/>
</dbReference>
<dbReference type="AlphaFoldDB" id="A0A9P5NZ05"/>
<feature type="region of interest" description="Disordered" evidence="2">
    <location>
        <begin position="525"/>
        <end position="593"/>
    </location>
</feature>
<accession>A0A9P5NZ05</accession>
<protein>
    <recommendedName>
        <fullName evidence="3">Alpha/beta hydrolase fold-3 domain-containing protein</fullName>
    </recommendedName>
</protein>
<dbReference type="Proteomes" id="UP000724874">
    <property type="component" value="Unassembled WGS sequence"/>
</dbReference>
<evidence type="ECO:0000256" key="1">
    <source>
        <dbReference type="ARBA" id="ARBA00022801"/>
    </source>
</evidence>
<feature type="region of interest" description="Disordered" evidence="2">
    <location>
        <begin position="648"/>
        <end position="683"/>
    </location>
</feature>
<feature type="compositionally biased region" description="Low complexity" evidence="2">
    <location>
        <begin position="530"/>
        <end position="542"/>
    </location>
</feature>
<reference evidence="4" key="1">
    <citation type="submission" date="2020-11" db="EMBL/GenBank/DDBJ databases">
        <authorList>
            <consortium name="DOE Joint Genome Institute"/>
            <person name="Ahrendt S."/>
            <person name="Riley R."/>
            <person name="Andreopoulos W."/>
            <person name="LaButti K."/>
            <person name="Pangilinan J."/>
            <person name="Ruiz-duenas F.J."/>
            <person name="Barrasa J.M."/>
            <person name="Sanchez-Garcia M."/>
            <person name="Camarero S."/>
            <person name="Miyauchi S."/>
            <person name="Serrano A."/>
            <person name="Linde D."/>
            <person name="Babiker R."/>
            <person name="Drula E."/>
            <person name="Ayuso-Fernandez I."/>
            <person name="Pacheco R."/>
            <person name="Padilla G."/>
            <person name="Ferreira P."/>
            <person name="Barriuso J."/>
            <person name="Kellner H."/>
            <person name="Castanera R."/>
            <person name="Alfaro M."/>
            <person name="Ramirez L."/>
            <person name="Pisabarro A.G."/>
            <person name="Kuo A."/>
            <person name="Tritt A."/>
            <person name="Lipzen A."/>
            <person name="He G."/>
            <person name="Yan M."/>
            <person name="Ng V."/>
            <person name="Cullen D."/>
            <person name="Martin F."/>
            <person name="Rosso M.-N."/>
            <person name="Henrissat B."/>
            <person name="Hibbett D."/>
            <person name="Martinez A.T."/>
            <person name="Grigoriev I.V."/>
        </authorList>
    </citation>
    <scope>NUCLEOTIDE SEQUENCE</scope>
    <source>
        <strain evidence="4">AH 44721</strain>
    </source>
</reference>
<feature type="domain" description="Alpha/beta hydrolase fold-3" evidence="3">
    <location>
        <begin position="189"/>
        <end position="316"/>
    </location>
</feature>